<dbReference type="PANTHER" id="PTHR23248">
    <property type="entry name" value="PHOSPHOLIPID SCRAMBLASE-RELATED"/>
    <property type="match status" value="1"/>
</dbReference>
<dbReference type="PANTHER" id="PTHR23248:SF63">
    <property type="entry name" value="PHOSPHOLIPID SCRAMBLASE"/>
    <property type="match status" value="1"/>
</dbReference>
<evidence type="ECO:0000313" key="4">
    <source>
        <dbReference type="Proteomes" id="UP000053676"/>
    </source>
</evidence>
<dbReference type="Proteomes" id="UP000053676">
    <property type="component" value="Unassembled WGS sequence"/>
</dbReference>
<keyword evidence="4" id="KW-1185">Reference proteome</keyword>
<gene>
    <name evidence="3" type="ORF">NECAME_10512</name>
</gene>
<comment type="similarity">
    <text evidence="1 2">Belongs to the phospholipid scramblase family.</text>
</comment>
<name>W2TAH0_NECAM</name>
<comment type="function">
    <text evidence="2">May mediate accelerated ATP-independent bidirectional transbilayer migration of phospholipids upon binding calcium ions that results in a loss of phospholipid asymmetry in the plasma membrane.</text>
</comment>
<proteinExistence type="inferred from homology"/>
<evidence type="ECO:0000313" key="3">
    <source>
        <dbReference type="EMBL" id="ETN78191.1"/>
    </source>
</evidence>
<dbReference type="AlphaFoldDB" id="W2TAH0"/>
<dbReference type="InterPro" id="IPR005552">
    <property type="entry name" value="Scramblase"/>
</dbReference>
<keyword evidence="2" id="KW-0449">Lipoprotein</keyword>
<dbReference type="EMBL" id="KI660020">
    <property type="protein sequence ID" value="ETN78191.1"/>
    <property type="molecule type" value="Genomic_DNA"/>
</dbReference>
<sequence length="165" mass="17690">MEAVPVSSIVGPHGAPQAITVQPGAFPARGCYGLLAGVPCCGSECTIESPPGYVIGTVEQRATFCASSFVVKDNKDEVILRIDGPCCCLLCGCQDKEFPVTLPSDEHIGFITKKWGGTGRILNFSLFSSHKFGRESESGTSWGNVPNCKWINDVLLFVSFLPNFI</sequence>
<protein>
    <recommendedName>
        <fullName evidence="2">Phospholipid scramblase</fullName>
    </recommendedName>
</protein>
<evidence type="ECO:0000256" key="2">
    <source>
        <dbReference type="RuleBase" id="RU363116"/>
    </source>
</evidence>
<dbReference type="Pfam" id="PF03803">
    <property type="entry name" value="Scramblase"/>
    <property type="match status" value="1"/>
</dbReference>
<dbReference type="OrthoDB" id="10041953at2759"/>
<dbReference type="KEGG" id="nai:NECAME_10512"/>
<organism evidence="3 4">
    <name type="scientific">Necator americanus</name>
    <name type="common">Human hookworm</name>
    <dbReference type="NCBI Taxonomy" id="51031"/>
    <lineage>
        <taxon>Eukaryota</taxon>
        <taxon>Metazoa</taxon>
        <taxon>Ecdysozoa</taxon>
        <taxon>Nematoda</taxon>
        <taxon>Chromadorea</taxon>
        <taxon>Rhabditida</taxon>
        <taxon>Rhabditina</taxon>
        <taxon>Rhabditomorpha</taxon>
        <taxon>Strongyloidea</taxon>
        <taxon>Ancylostomatidae</taxon>
        <taxon>Bunostominae</taxon>
        <taxon>Necator</taxon>
    </lineage>
</organism>
<accession>W2TAH0</accession>
<keyword evidence="2" id="KW-0106">Calcium</keyword>
<evidence type="ECO:0000256" key="1">
    <source>
        <dbReference type="ARBA" id="ARBA00005350"/>
    </source>
</evidence>
<keyword evidence="2" id="KW-0564">Palmitate</keyword>
<dbReference type="GO" id="GO:0005886">
    <property type="term" value="C:plasma membrane"/>
    <property type="evidence" value="ECO:0007669"/>
    <property type="project" value="TreeGrafter"/>
</dbReference>
<reference evidence="4" key="1">
    <citation type="journal article" date="2014" name="Nat. Genet.">
        <title>Genome of the human hookworm Necator americanus.</title>
        <authorList>
            <person name="Tang Y.T."/>
            <person name="Gao X."/>
            <person name="Rosa B.A."/>
            <person name="Abubucker S."/>
            <person name="Hallsworth-Pepin K."/>
            <person name="Martin J."/>
            <person name="Tyagi R."/>
            <person name="Heizer E."/>
            <person name="Zhang X."/>
            <person name="Bhonagiri-Palsikar V."/>
            <person name="Minx P."/>
            <person name="Warren W.C."/>
            <person name="Wang Q."/>
            <person name="Zhan B."/>
            <person name="Hotez P.J."/>
            <person name="Sternberg P.W."/>
            <person name="Dougall A."/>
            <person name="Gaze S.T."/>
            <person name="Mulvenna J."/>
            <person name="Sotillo J."/>
            <person name="Ranganathan S."/>
            <person name="Rabelo E.M."/>
            <person name="Wilson R.K."/>
            <person name="Felgner P.L."/>
            <person name="Bethony J."/>
            <person name="Hawdon J.M."/>
            <person name="Gasser R.B."/>
            <person name="Loukas A."/>
            <person name="Mitreva M."/>
        </authorList>
    </citation>
    <scope>NUCLEOTIDE SEQUENCE [LARGE SCALE GENOMIC DNA]</scope>
</reference>
<dbReference type="GO" id="GO:0017128">
    <property type="term" value="F:phospholipid scramblase activity"/>
    <property type="evidence" value="ECO:0007669"/>
    <property type="project" value="InterPro"/>
</dbReference>
<comment type="cofactor">
    <cofactor evidence="2">
        <name>Ca(2+)</name>
        <dbReference type="ChEBI" id="CHEBI:29108"/>
    </cofactor>
</comment>